<dbReference type="Pfam" id="PF02774">
    <property type="entry name" value="Semialdhyde_dhC"/>
    <property type="match status" value="1"/>
</dbReference>
<dbReference type="InterPro" id="IPR000534">
    <property type="entry name" value="Semialdehyde_DH_NAD-bd"/>
</dbReference>
<protein>
    <recommendedName>
        <fullName evidence="6 15">Aspartate-semialdehyde dehydrogenase</fullName>
        <shortName evidence="15">ASA dehydrogenase</shortName>
        <shortName evidence="15">ASADH</shortName>
        <ecNumber evidence="6 15">1.2.1.11</ecNumber>
    </recommendedName>
    <alternativeName>
        <fullName evidence="15">Aspartate-beta-semialdehyde dehydrogenase</fullName>
    </alternativeName>
</protein>
<dbReference type="CDD" id="cd02316">
    <property type="entry name" value="VcASADH2_like_N"/>
    <property type="match status" value="1"/>
</dbReference>
<evidence type="ECO:0000256" key="4">
    <source>
        <dbReference type="ARBA" id="ARBA00010584"/>
    </source>
</evidence>
<keyword evidence="19" id="KW-1185">Reference proteome</keyword>
<keyword evidence="11 15" id="KW-0560">Oxidoreductase</keyword>
<dbReference type="InterPro" id="IPR036291">
    <property type="entry name" value="NAD(P)-bd_dom_sf"/>
</dbReference>
<evidence type="ECO:0000256" key="7">
    <source>
        <dbReference type="ARBA" id="ARBA00022605"/>
    </source>
</evidence>
<dbReference type="UniPathway" id="UPA00051">
    <property type="reaction ID" value="UER00464"/>
</dbReference>
<name>A0A0X8GZS8_9FIRM</name>
<comment type="pathway">
    <text evidence="2 15">Amino-acid biosynthesis; L-lysine biosynthesis via DAP pathway; (S)-tetrahydrodipicolinate from L-aspartate: step 2/4.</text>
</comment>
<dbReference type="PANTHER" id="PTHR46278">
    <property type="entry name" value="DEHYDROGENASE, PUTATIVE-RELATED"/>
    <property type="match status" value="1"/>
</dbReference>
<dbReference type="CDD" id="cd18131">
    <property type="entry name" value="ASADH_C_bac_euk_like"/>
    <property type="match status" value="1"/>
</dbReference>
<feature type="binding site" evidence="15">
    <location>
        <begin position="161"/>
        <end position="162"/>
    </location>
    <ligand>
        <name>NADP(+)</name>
        <dbReference type="ChEBI" id="CHEBI:58349"/>
    </ligand>
</feature>
<feature type="binding site" evidence="15">
    <location>
        <position position="158"/>
    </location>
    <ligand>
        <name>substrate</name>
    </ligand>
</feature>
<evidence type="ECO:0000256" key="11">
    <source>
        <dbReference type="ARBA" id="ARBA00023002"/>
    </source>
</evidence>
<organism evidence="18 19">
    <name type="scientific">Erysipelothrix larvae</name>
    <dbReference type="NCBI Taxonomy" id="1514105"/>
    <lineage>
        <taxon>Bacteria</taxon>
        <taxon>Bacillati</taxon>
        <taxon>Bacillota</taxon>
        <taxon>Erysipelotrichia</taxon>
        <taxon>Erysipelotrichales</taxon>
        <taxon>Erysipelotrichaceae</taxon>
        <taxon>Erysipelothrix</taxon>
    </lineage>
</organism>
<keyword evidence="10 15" id="KW-0220">Diaminopimelate biosynthesis</keyword>
<dbReference type="GO" id="GO:0046983">
    <property type="term" value="F:protein dimerization activity"/>
    <property type="evidence" value="ECO:0007669"/>
    <property type="project" value="InterPro"/>
</dbReference>
<comment type="similarity">
    <text evidence="4 15">Belongs to the aspartate-semialdehyde dehydrogenase family.</text>
</comment>
<feature type="binding site" evidence="15">
    <location>
        <position position="227"/>
    </location>
    <ligand>
        <name>substrate</name>
    </ligand>
</feature>
<dbReference type="Pfam" id="PF01118">
    <property type="entry name" value="Semialdhyde_dh"/>
    <property type="match status" value="1"/>
</dbReference>
<comment type="subunit">
    <text evidence="5 15">Homodimer.</text>
</comment>
<feature type="binding site" evidence="15">
    <location>
        <position position="204"/>
    </location>
    <ligand>
        <name>phosphate</name>
        <dbReference type="ChEBI" id="CHEBI:43474"/>
    </ligand>
</feature>
<evidence type="ECO:0000256" key="8">
    <source>
        <dbReference type="ARBA" id="ARBA00022697"/>
    </source>
</evidence>
<dbReference type="SMART" id="SM00859">
    <property type="entry name" value="Semialdhyde_dh"/>
    <property type="match status" value="1"/>
</dbReference>
<dbReference type="GO" id="GO:0009089">
    <property type="term" value="P:lysine biosynthetic process via diaminopimelate"/>
    <property type="evidence" value="ECO:0007669"/>
    <property type="project" value="UniProtKB-UniRule"/>
</dbReference>
<evidence type="ECO:0000256" key="15">
    <source>
        <dbReference type="HAMAP-Rule" id="MF_02121"/>
    </source>
</evidence>
<dbReference type="STRING" id="1514105.AOC36_04485"/>
<dbReference type="Proteomes" id="UP000063781">
    <property type="component" value="Chromosome"/>
</dbReference>
<dbReference type="GO" id="GO:0004073">
    <property type="term" value="F:aspartate-semialdehyde dehydrogenase activity"/>
    <property type="evidence" value="ECO:0007669"/>
    <property type="project" value="UniProtKB-UniRule"/>
</dbReference>
<evidence type="ECO:0000256" key="6">
    <source>
        <dbReference type="ARBA" id="ARBA00013120"/>
    </source>
</evidence>
<dbReference type="PANTHER" id="PTHR46278:SF2">
    <property type="entry name" value="ASPARTATE-SEMIALDEHYDE DEHYDROGENASE"/>
    <property type="match status" value="1"/>
</dbReference>
<dbReference type="Gene3D" id="3.40.50.720">
    <property type="entry name" value="NAD(P)-binding Rossmann-like Domain"/>
    <property type="match status" value="1"/>
</dbReference>
<dbReference type="GO" id="GO:0050661">
    <property type="term" value="F:NADP binding"/>
    <property type="evidence" value="ECO:0007669"/>
    <property type="project" value="UniProtKB-UniRule"/>
</dbReference>
<evidence type="ECO:0000313" key="19">
    <source>
        <dbReference type="Proteomes" id="UP000063781"/>
    </source>
</evidence>
<evidence type="ECO:0000256" key="9">
    <source>
        <dbReference type="ARBA" id="ARBA00022857"/>
    </source>
</evidence>
<feature type="active site" description="Proton acceptor" evidence="15 16">
    <location>
        <position position="234"/>
    </location>
</feature>
<keyword evidence="12 15" id="KW-0457">Lysine biosynthesis</keyword>
<gene>
    <name evidence="15" type="primary">asd</name>
    <name evidence="18" type="ORF">AOC36_04485</name>
</gene>
<dbReference type="UniPathway" id="UPA00034">
    <property type="reaction ID" value="UER00016"/>
</dbReference>
<reference evidence="18 19" key="1">
    <citation type="submission" date="2015-10" db="EMBL/GenBank/DDBJ databases">
        <title>Erysipelothrix larvae sp. LV19 isolated from the larval gut of the rhinoceros beetle, Trypoxylus dichotomus.</title>
        <authorList>
            <person name="Lim S."/>
            <person name="Kim B.-C."/>
        </authorList>
    </citation>
    <scope>NUCLEOTIDE SEQUENCE [LARGE SCALE GENOMIC DNA]</scope>
    <source>
        <strain evidence="18 19">LV19</strain>
    </source>
</reference>
<dbReference type="InterPro" id="IPR005986">
    <property type="entry name" value="Asp_semialdehyde_DH_beta"/>
</dbReference>
<dbReference type="NCBIfam" id="NF011456">
    <property type="entry name" value="PRK14874.1"/>
    <property type="match status" value="1"/>
</dbReference>
<keyword evidence="8 15" id="KW-0791">Threonine biosynthesis</keyword>
<keyword evidence="13 15" id="KW-0486">Methionine biosynthesis</keyword>
<feature type="domain" description="Semialdehyde dehydrogenase NAD-binding" evidence="17">
    <location>
        <begin position="5"/>
        <end position="122"/>
    </location>
</feature>
<comment type="pathway">
    <text evidence="3 15">Amino-acid biosynthesis; L-threonine biosynthesis; L-threonine from L-aspartate: step 2/5.</text>
</comment>
<dbReference type="GO" id="GO:0019877">
    <property type="term" value="P:diaminopimelate biosynthetic process"/>
    <property type="evidence" value="ECO:0007669"/>
    <property type="project" value="UniProtKB-UniRule"/>
</dbReference>
<dbReference type="KEGG" id="erl:AOC36_04485"/>
<evidence type="ECO:0000256" key="13">
    <source>
        <dbReference type="ARBA" id="ARBA00023167"/>
    </source>
</evidence>
<feature type="binding site" evidence="15">
    <location>
        <position position="102"/>
    </location>
    <ligand>
        <name>phosphate</name>
        <dbReference type="ChEBI" id="CHEBI:43474"/>
    </ligand>
</feature>
<keyword evidence="7 15" id="KW-0028">Amino-acid biosynthesis</keyword>
<evidence type="ECO:0000256" key="5">
    <source>
        <dbReference type="ARBA" id="ARBA00011738"/>
    </source>
</evidence>
<evidence type="ECO:0000313" key="18">
    <source>
        <dbReference type="EMBL" id="AMC93254.1"/>
    </source>
</evidence>
<keyword evidence="9 15" id="KW-0521">NADP</keyword>
<dbReference type="InterPro" id="IPR012280">
    <property type="entry name" value="Semialdhyde_DH_dimer_dom"/>
</dbReference>
<dbReference type="GO" id="GO:0009088">
    <property type="term" value="P:threonine biosynthetic process"/>
    <property type="evidence" value="ECO:0007669"/>
    <property type="project" value="UniProtKB-UniRule"/>
</dbReference>
<dbReference type="SUPFAM" id="SSF51735">
    <property type="entry name" value="NAD(P)-binding Rossmann-fold domains"/>
    <property type="match status" value="1"/>
</dbReference>
<comment type="caution">
    <text evidence="15">Lacks conserved residue(s) required for the propagation of feature annotation.</text>
</comment>
<proteinExistence type="inferred from homology"/>
<feature type="binding site" evidence="15">
    <location>
        <begin position="12"/>
        <end position="15"/>
    </location>
    <ligand>
        <name>NADP(+)</name>
        <dbReference type="ChEBI" id="CHEBI:58349"/>
    </ligand>
</feature>
<dbReference type="InterPro" id="IPR012080">
    <property type="entry name" value="Asp_semialdehyde_DH"/>
</dbReference>
<dbReference type="GO" id="GO:0009097">
    <property type="term" value="P:isoleucine biosynthetic process"/>
    <property type="evidence" value="ECO:0007669"/>
    <property type="project" value="UniProtKB-UniRule"/>
</dbReference>
<evidence type="ECO:0000256" key="12">
    <source>
        <dbReference type="ARBA" id="ARBA00023154"/>
    </source>
</evidence>
<feature type="binding site" evidence="15">
    <location>
        <position position="302"/>
    </location>
    <ligand>
        <name>NADP(+)</name>
        <dbReference type="ChEBI" id="CHEBI:58349"/>
    </ligand>
</feature>
<comment type="pathway">
    <text evidence="1 15">Amino-acid biosynthesis; L-methionine biosynthesis via de novo pathway; L-homoserine from L-aspartate: step 2/3.</text>
</comment>
<evidence type="ECO:0000259" key="17">
    <source>
        <dbReference type="SMART" id="SM00859"/>
    </source>
</evidence>
<evidence type="ECO:0000256" key="3">
    <source>
        <dbReference type="ARBA" id="ARBA00005097"/>
    </source>
</evidence>
<dbReference type="EC" id="1.2.1.11" evidence="6 15"/>
<comment type="catalytic activity">
    <reaction evidence="14 15">
        <text>L-aspartate 4-semialdehyde + phosphate + NADP(+) = 4-phospho-L-aspartate + NADPH + H(+)</text>
        <dbReference type="Rhea" id="RHEA:24284"/>
        <dbReference type="ChEBI" id="CHEBI:15378"/>
        <dbReference type="ChEBI" id="CHEBI:43474"/>
        <dbReference type="ChEBI" id="CHEBI:57535"/>
        <dbReference type="ChEBI" id="CHEBI:57783"/>
        <dbReference type="ChEBI" id="CHEBI:58349"/>
        <dbReference type="ChEBI" id="CHEBI:537519"/>
        <dbReference type="EC" id="1.2.1.11"/>
    </reaction>
</comment>
<dbReference type="AlphaFoldDB" id="A0A0X8GZS8"/>
<feature type="binding site" evidence="15">
    <location>
        <begin position="40"/>
        <end position="41"/>
    </location>
    <ligand>
        <name>NADP(+)</name>
        <dbReference type="ChEBI" id="CHEBI:58349"/>
    </ligand>
</feature>
<dbReference type="Gene3D" id="3.30.360.10">
    <property type="entry name" value="Dihydrodipicolinate Reductase, domain 2"/>
    <property type="match status" value="1"/>
</dbReference>
<evidence type="ECO:0000256" key="1">
    <source>
        <dbReference type="ARBA" id="ARBA00005021"/>
    </source>
</evidence>
<dbReference type="GO" id="GO:0071266">
    <property type="term" value="P:'de novo' L-methionine biosynthetic process"/>
    <property type="evidence" value="ECO:0007669"/>
    <property type="project" value="UniProtKB-UniRule"/>
</dbReference>
<evidence type="ECO:0000256" key="16">
    <source>
        <dbReference type="PIRSR" id="PIRSR000148-1"/>
    </source>
</evidence>
<sequence length="319" mass="35288">MKRYNVGIVGATGLVGRKILEILVERDFPIQNLFLFASSRSHGKVITCGPYSVSVEGLNDDSFKDKHLDFVLFSAGKEASHHYAPLAAEAGAIVVDNSSCWRMDPDVPLVVAEVNPEDAFKHQGIIANPNCSTIQSVLPLKGILDKYGLDRVSYTTYQAVSGAGIKGIEDLKEQKQAHFPHHIHKNILPHIDAFDEDGYTFEEKKMIEETRKILHLPNLKVTATTVRVPIENTHAIAINASLSKPFELNELETVLEAYQGLQIIKPYPTSEMADGQDDVLIGRIRKDPTLPNSVHIWCVADNIRKGAATNTVQIAELFL</sequence>
<dbReference type="SUPFAM" id="SSF55347">
    <property type="entry name" value="Glyceraldehyde-3-phosphate dehydrogenase-like, C-terminal domain"/>
    <property type="match status" value="1"/>
</dbReference>
<dbReference type="EMBL" id="CP013213">
    <property type="protein sequence ID" value="AMC93254.1"/>
    <property type="molecule type" value="Genomic_DNA"/>
</dbReference>
<dbReference type="NCBIfam" id="TIGR01296">
    <property type="entry name" value="asd_B"/>
    <property type="match status" value="1"/>
</dbReference>
<dbReference type="HAMAP" id="MF_02121">
    <property type="entry name" value="ASADH"/>
    <property type="match status" value="1"/>
</dbReference>
<evidence type="ECO:0000256" key="2">
    <source>
        <dbReference type="ARBA" id="ARBA00005076"/>
    </source>
</evidence>
<dbReference type="UniPathway" id="UPA00050">
    <property type="reaction ID" value="UER00463"/>
</dbReference>
<evidence type="ECO:0000256" key="10">
    <source>
        <dbReference type="ARBA" id="ARBA00022915"/>
    </source>
</evidence>
<feature type="active site" description="Acyl-thioester intermediate" evidence="15 16">
    <location>
        <position position="131"/>
    </location>
</feature>
<dbReference type="GO" id="GO:0051287">
    <property type="term" value="F:NAD binding"/>
    <property type="evidence" value="ECO:0007669"/>
    <property type="project" value="InterPro"/>
</dbReference>
<accession>A0A0X8GZS8</accession>
<dbReference type="PIRSF" id="PIRSF000148">
    <property type="entry name" value="ASA_dh"/>
    <property type="match status" value="1"/>
</dbReference>
<dbReference type="OrthoDB" id="9805684at2"/>
<evidence type="ECO:0000256" key="14">
    <source>
        <dbReference type="ARBA" id="ARBA00047891"/>
    </source>
</evidence>
<dbReference type="RefSeq" id="WP_067631837.1">
    <property type="nucleotide sequence ID" value="NZ_CP013213.1"/>
</dbReference>
<comment type="function">
    <text evidence="15">Catalyzes the NADPH-dependent formation of L-aspartate-semialdehyde (L-ASA) by the reductive dephosphorylation of L-aspartyl-4-phosphate.</text>
</comment>